<name>A0A2C6L169_9APIC</name>
<accession>A0A2C6L169</accession>
<feature type="chain" id="PRO_5013061661" description="Transmembrane protein" evidence="3">
    <location>
        <begin position="24"/>
        <end position="430"/>
    </location>
</feature>
<keyword evidence="5" id="KW-1185">Reference proteome</keyword>
<feature type="region of interest" description="Disordered" evidence="1">
    <location>
        <begin position="89"/>
        <end position="134"/>
    </location>
</feature>
<dbReference type="VEuPathDB" id="ToxoDB:CSUI_004532"/>
<dbReference type="RefSeq" id="XP_067923305.1">
    <property type="nucleotide sequence ID" value="XM_068064720.1"/>
</dbReference>
<evidence type="ECO:0000313" key="5">
    <source>
        <dbReference type="Proteomes" id="UP000221165"/>
    </source>
</evidence>
<feature type="compositionally biased region" description="Pro residues" evidence="1">
    <location>
        <begin position="346"/>
        <end position="360"/>
    </location>
</feature>
<protein>
    <recommendedName>
        <fullName evidence="6">Transmembrane protein</fullName>
    </recommendedName>
</protein>
<keyword evidence="2" id="KW-1133">Transmembrane helix</keyword>
<evidence type="ECO:0000313" key="4">
    <source>
        <dbReference type="EMBL" id="PHJ21623.1"/>
    </source>
</evidence>
<proteinExistence type="predicted"/>
<gene>
    <name evidence="4" type="ORF">CSUI_004532</name>
</gene>
<evidence type="ECO:0000256" key="3">
    <source>
        <dbReference type="SAM" id="SignalP"/>
    </source>
</evidence>
<feature type="compositionally biased region" description="Low complexity" evidence="1">
    <location>
        <begin position="254"/>
        <end position="263"/>
    </location>
</feature>
<reference evidence="4 5" key="1">
    <citation type="journal article" date="2017" name="Int. J. Parasitol.">
        <title>The genome of the protozoan parasite Cystoisospora suis and a reverse vaccinology approach to identify vaccine candidates.</title>
        <authorList>
            <person name="Palmieri N."/>
            <person name="Shrestha A."/>
            <person name="Ruttkowski B."/>
            <person name="Beck T."/>
            <person name="Vogl C."/>
            <person name="Tomley F."/>
            <person name="Blake D.P."/>
            <person name="Joachim A."/>
        </authorList>
    </citation>
    <scope>NUCLEOTIDE SEQUENCE [LARGE SCALE GENOMIC DNA]</scope>
    <source>
        <strain evidence="4 5">Wien I</strain>
    </source>
</reference>
<comment type="caution">
    <text evidence="4">The sequence shown here is derived from an EMBL/GenBank/DDBJ whole genome shotgun (WGS) entry which is preliminary data.</text>
</comment>
<dbReference type="AlphaFoldDB" id="A0A2C6L169"/>
<evidence type="ECO:0008006" key="6">
    <source>
        <dbReference type="Google" id="ProtNLM"/>
    </source>
</evidence>
<sequence>MTSHIAAGILLLATACCSMSCLAVLGVLLSSVSLSVSSEDDAGEFAPSSSKWSSNMGDNGYKNDVSTTTESISQEPNILSLEERQDDLTPCGAGAKDRRHLHGQETFKTSSSRRDHYLTPPQKEKERRSPTRLSQWRVSSHKRFSEDKKSPYAKISMFLRTSAWISTALLLFCYLRAIQVICSQTTNTNTLMTATPHTGVTSRLLSEVQHPPDFCTVVRANIPSYRGIHFPSDRPRSHDDRLPASSLDNTNRHPSSLPSRSPSYGDTSPPDSRYNPHLPGHQEEDLSPPPAYDDRLPLPPSYEEVAFSPARDYSSLFSHHGATGPSLQHLPNPGPGDELPPDYSEVPPPYTDPYPPPPYEELPSSSLFVSTSPLVYEEVHPSHRRINLRGLYAGLVALAFLFVASAVVYSLLLVTYALRRKAMTNSPPYP</sequence>
<dbReference type="EMBL" id="MIGC01002136">
    <property type="protein sequence ID" value="PHJ21623.1"/>
    <property type="molecule type" value="Genomic_DNA"/>
</dbReference>
<feature type="region of interest" description="Disordered" evidence="1">
    <location>
        <begin position="40"/>
        <end position="77"/>
    </location>
</feature>
<feature type="region of interest" description="Disordered" evidence="1">
    <location>
        <begin position="226"/>
        <end position="302"/>
    </location>
</feature>
<evidence type="ECO:0000256" key="2">
    <source>
        <dbReference type="SAM" id="Phobius"/>
    </source>
</evidence>
<feature type="compositionally biased region" description="Basic and acidic residues" evidence="1">
    <location>
        <begin position="112"/>
        <end position="129"/>
    </location>
</feature>
<evidence type="ECO:0000256" key="1">
    <source>
        <dbReference type="SAM" id="MobiDB-lite"/>
    </source>
</evidence>
<dbReference type="Proteomes" id="UP000221165">
    <property type="component" value="Unassembled WGS sequence"/>
</dbReference>
<keyword evidence="2" id="KW-0472">Membrane</keyword>
<feature type="signal peptide" evidence="3">
    <location>
        <begin position="1"/>
        <end position="23"/>
    </location>
</feature>
<feature type="compositionally biased region" description="Polar residues" evidence="1">
    <location>
        <begin position="47"/>
        <end position="57"/>
    </location>
</feature>
<keyword evidence="2" id="KW-0812">Transmembrane</keyword>
<feature type="compositionally biased region" description="Basic and acidic residues" evidence="1">
    <location>
        <begin position="231"/>
        <end position="242"/>
    </location>
</feature>
<keyword evidence="3" id="KW-0732">Signal</keyword>
<organism evidence="4 5">
    <name type="scientific">Cystoisospora suis</name>
    <dbReference type="NCBI Taxonomy" id="483139"/>
    <lineage>
        <taxon>Eukaryota</taxon>
        <taxon>Sar</taxon>
        <taxon>Alveolata</taxon>
        <taxon>Apicomplexa</taxon>
        <taxon>Conoidasida</taxon>
        <taxon>Coccidia</taxon>
        <taxon>Eucoccidiorida</taxon>
        <taxon>Eimeriorina</taxon>
        <taxon>Sarcocystidae</taxon>
        <taxon>Cystoisospora</taxon>
    </lineage>
</organism>
<feature type="region of interest" description="Disordered" evidence="1">
    <location>
        <begin position="318"/>
        <end position="362"/>
    </location>
</feature>
<dbReference type="GeneID" id="94427931"/>
<feature type="compositionally biased region" description="Polar residues" evidence="1">
    <location>
        <begin position="64"/>
        <end position="77"/>
    </location>
</feature>
<feature type="transmembrane region" description="Helical" evidence="2">
    <location>
        <begin position="391"/>
        <end position="418"/>
    </location>
</feature>